<dbReference type="AlphaFoldDB" id="A0A250XND8"/>
<dbReference type="SUPFAM" id="SSF50969">
    <property type="entry name" value="YVTN repeat-like/Quinoprotein amine dehydrogenase"/>
    <property type="match status" value="1"/>
</dbReference>
<keyword evidence="2" id="KW-1185">Reference proteome</keyword>
<evidence type="ECO:0000313" key="2">
    <source>
        <dbReference type="Proteomes" id="UP000232323"/>
    </source>
</evidence>
<organism evidence="1 2">
    <name type="scientific">Chlamydomonas eustigma</name>
    <dbReference type="NCBI Taxonomy" id="1157962"/>
    <lineage>
        <taxon>Eukaryota</taxon>
        <taxon>Viridiplantae</taxon>
        <taxon>Chlorophyta</taxon>
        <taxon>core chlorophytes</taxon>
        <taxon>Chlorophyceae</taxon>
        <taxon>CS clade</taxon>
        <taxon>Chlamydomonadales</taxon>
        <taxon>Chlamydomonadaceae</taxon>
        <taxon>Chlamydomonas</taxon>
    </lineage>
</organism>
<proteinExistence type="predicted"/>
<gene>
    <name evidence="1" type="ORF">CEUSTIGMA_g11947.t1</name>
</gene>
<comment type="caution">
    <text evidence="1">The sequence shown here is derived from an EMBL/GenBank/DDBJ whole genome shotgun (WGS) entry which is preliminary data.</text>
</comment>
<dbReference type="Proteomes" id="UP000232323">
    <property type="component" value="Unassembled WGS sequence"/>
</dbReference>
<reference evidence="1 2" key="1">
    <citation type="submission" date="2017-08" db="EMBL/GenBank/DDBJ databases">
        <title>Acidophilic green algal genome provides insights into adaptation to an acidic environment.</title>
        <authorList>
            <person name="Hirooka S."/>
            <person name="Hirose Y."/>
            <person name="Kanesaki Y."/>
            <person name="Higuchi S."/>
            <person name="Fujiwara T."/>
            <person name="Onuma R."/>
            <person name="Era A."/>
            <person name="Ohbayashi R."/>
            <person name="Uzuka A."/>
            <person name="Nozaki H."/>
            <person name="Yoshikawa H."/>
            <person name="Miyagishima S.Y."/>
        </authorList>
    </citation>
    <scope>NUCLEOTIDE SEQUENCE [LARGE SCALE GENOMIC DNA]</scope>
    <source>
        <strain evidence="1 2">NIES-2499</strain>
    </source>
</reference>
<dbReference type="InterPro" id="IPR011044">
    <property type="entry name" value="Quino_amine_DH_bsu"/>
</dbReference>
<accession>A0A250XND8</accession>
<name>A0A250XND8_9CHLO</name>
<evidence type="ECO:0000313" key="1">
    <source>
        <dbReference type="EMBL" id="GAX84526.1"/>
    </source>
</evidence>
<protein>
    <submittedName>
        <fullName evidence="1">Uncharacterized protein</fullName>
    </submittedName>
</protein>
<sequence length="338" mass="36404">MSYVFGTPGDAGLMPPPVKPQAPLLQEAGMASDPNGCLVIGNYKDESGMKTLDHTGVTVFDENAVRIYDVKHKNNNEAVKHISFADGNVLASTRSALFLADHARPDAPTVVGWKHVNNISITDDRGAVVCDVNSIWALDTRVDNAKGKLFVTDTASSSIAVKTDDGKQYLLYCSFKNGLVSVMDLEASMILPGSPVCIGPLTHADTADSKYPPMVDALAYDDGRILVSVLHNAAVSFAVLDGLRTSEIQVSMRGCIEQDPSELRPWTSAKLVISDGLEGIALCDNARLRIFDLNNKTQVYCRDDVDAYARNASVVQHAAMANRDGSVTHAIFGEEDEC</sequence>
<dbReference type="EMBL" id="BEGY01000127">
    <property type="protein sequence ID" value="GAX84526.1"/>
    <property type="molecule type" value="Genomic_DNA"/>
</dbReference>